<dbReference type="PANTHER" id="PTHR24381">
    <property type="entry name" value="ZINC FINGER PROTEIN"/>
    <property type="match status" value="1"/>
</dbReference>
<evidence type="ECO:0000256" key="2">
    <source>
        <dbReference type="ARBA" id="ARBA00022737"/>
    </source>
</evidence>
<sequence length="162" mass="18824">MTNSQEPVTFKDVAMDFTEEEWRQLDPTQRALHKEVMLEIYDNLVLVAKKLDDCAECGKSFSRSTDLRYHQRIHPGEKPFICDTCGKGFSYNTNLRVHWRVHTGEKPFKCECGKGSPQSSNLRIHQRVHTGERLYTCDKCGKGFSQNIDRQVHQRVHTNVKL</sequence>
<dbReference type="Pfam" id="PF00096">
    <property type="entry name" value="zf-C2H2"/>
    <property type="match status" value="4"/>
</dbReference>
<dbReference type="PANTHER" id="PTHR24381:SF443">
    <property type="entry name" value="ZINC FINGER PROTEIN CKR1"/>
    <property type="match status" value="1"/>
</dbReference>
<evidence type="ECO:0000256" key="3">
    <source>
        <dbReference type="ARBA" id="ARBA00022771"/>
    </source>
</evidence>
<gene>
    <name evidence="9" type="primary">LOC128310990</name>
</gene>
<evidence type="ECO:0000256" key="4">
    <source>
        <dbReference type="ARBA" id="ARBA00022833"/>
    </source>
</evidence>
<dbReference type="PROSITE" id="PS50157">
    <property type="entry name" value="ZINC_FINGER_C2H2_2"/>
    <property type="match status" value="4"/>
</dbReference>
<accession>A0ABM3P952</accession>
<keyword evidence="4" id="KW-0862">Zinc</keyword>
<feature type="domain" description="KRAB" evidence="7">
    <location>
        <begin position="8"/>
        <end position="92"/>
    </location>
</feature>
<dbReference type="GeneID" id="128310990"/>
<keyword evidence="8" id="KW-1185">Reference proteome</keyword>
<keyword evidence="3 5" id="KW-0863">Zinc-finger</keyword>
<dbReference type="Pfam" id="PF01352">
    <property type="entry name" value="KRAB"/>
    <property type="match status" value="1"/>
</dbReference>
<keyword evidence="1" id="KW-0479">Metal-binding</keyword>
<dbReference type="SUPFAM" id="SSF109640">
    <property type="entry name" value="KRAB domain (Kruppel-associated box)"/>
    <property type="match status" value="1"/>
</dbReference>
<organism evidence="8 9">
    <name type="scientific">Acinonyx jubatus</name>
    <name type="common">Cheetah</name>
    <dbReference type="NCBI Taxonomy" id="32536"/>
    <lineage>
        <taxon>Eukaryota</taxon>
        <taxon>Metazoa</taxon>
        <taxon>Chordata</taxon>
        <taxon>Craniata</taxon>
        <taxon>Vertebrata</taxon>
        <taxon>Euteleostomi</taxon>
        <taxon>Mammalia</taxon>
        <taxon>Eutheria</taxon>
        <taxon>Laurasiatheria</taxon>
        <taxon>Carnivora</taxon>
        <taxon>Feliformia</taxon>
        <taxon>Felidae</taxon>
        <taxon>Felinae</taxon>
        <taxon>Acinonyx</taxon>
    </lineage>
</organism>
<protein>
    <submittedName>
        <fullName evidence="9">Zinc finger protein 214-like</fullName>
    </submittedName>
</protein>
<reference evidence="9" key="2">
    <citation type="submission" date="2025-08" db="UniProtKB">
        <authorList>
            <consortium name="RefSeq"/>
        </authorList>
    </citation>
    <scope>IDENTIFICATION</scope>
    <source>
        <tissue evidence="9">Blood</tissue>
    </source>
</reference>
<dbReference type="Gene3D" id="6.10.140.140">
    <property type="match status" value="1"/>
</dbReference>
<dbReference type="InterPro" id="IPR036051">
    <property type="entry name" value="KRAB_dom_sf"/>
</dbReference>
<evidence type="ECO:0000259" key="6">
    <source>
        <dbReference type="PROSITE" id="PS50157"/>
    </source>
</evidence>
<name>A0ABM3P952_ACIJB</name>
<dbReference type="CDD" id="cd07765">
    <property type="entry name" value="KRAB_A-box"/>
    <property type="match status" value="1"/>
</dbReference>
<dbReference type="InterPro" id="IPR013087">
    <property type="entry name" value="Znf_C2H2_type"/>
</dbReference>
<evidence type="ECO:0000256" key="5">
    <source>
        <dbReference type="PROSITE-ProRule" id="PRU00042"/>
    </source>
</evidence>
<evidence type="ECO:0000313" key="9">
    <source>
        <dbReference type="RefSeq" id="XP_053068211.1"/>
    </source>
</evidence>
<dbReference type="SMART" id="SM00349">
    <property type="entry name" value="KRAB"/>
    <property type="match status" value="1"/>
</dbReference>
<dbReference type="InterPro" id="IPR001909">
    <property type="entry name" value="KRAB"/>
</dbReference>
<feature type="domain" description="C2H2-type" evidence="6">
    <location>
        <begin position="135"/>
        <end position="162"/>
    </location>
</feature>
<evidence type="ECO:0000259" key="7">
    <source>
        <dbReference type="PROSITE" id="PS50805"/>
    </source>
</evidence>
<dbReference type="PROSITE" id="PS00028">
    <property type="entry name" value="ZINC_FINGER_C2H2_1"/>
    <property type="match status" value="3"/>
</dbReference>
<dbReference type="SMART" id="SM00355">
    <property type="entry name" value="ZnF_C2H2"/>
    <property type="match status" value="4"/>
</dbReference>
<dbReference type="SUPFAM" id="SSF57667">
    <property type="entry name" value="beta-beta-alpha zinc fingers"/>
    <property type="match status" value="2"/>
</dbReference>
<reference evidence="8" key="1">
    <citation type="submission" date="2025-05" db="UniProtKB">
        <authorList>
            <consortium name="RefSeq"/>
        </authorList>
    </citation>
    <scope>NUCLEOTIDE SEQUENCE [LARGE SCALE GENOMIC DNA]</scope>
</reference>
<proteinExistence type="predicted"/>
<dbReference type="Gene3D" id="3.30.160.60">
    <property type="entry name" value="Classic Zinc Finger"/>
    <property type="match status" value="4"/>
</dbReference>
<feature type="domain" description="C2H2-type" evidence="6">
    <location>
        <begin position="108"/>
        <end position="134"/>
    </location>
</feature>
<feature type="domain" description="C2H2-type" evidence="6">
    <location>
        <begin position="80"/>
        <end position="107"/>
    </location>
</feature>
<evidence type="ECO:0000313" key="8">
    <source>
        <dbReference type="Proteomes" id="UP001652583"/>
    </source>
</evidence>
<dbReference type="PROSITE" id="PS50805">
    <property type="entry name" value="KRAB"/>
    <property type="match status" value="1"/>
</dbReference>
<evidence type="ECO:0000256" key="1">
    <source>
        <dbReference type="ARBA" id="ARBA00022723"/>
    </source>
</evidence>
<dbReference type="Proteomes" id="UP001652583">
    <property type="component" value="Chromosome C1"/>
</dbReference>
<dbReference type="InterPro" id="IPR036236">
    <property type="entry name" value="Znf_C2H2_sf"/>
</dbReference>
<dbReference type="RefSeq" id="XP_053068211.1">
    <property type="nucleotide sequence ID" value="XM_053212236.1"/>
</dbReference>
<feature type="domain" description="C2H2-type" evidence="6">
    <location>
        <begin position="52"/>
        <end position="79"/>
    </location>
</feature>
<keyword evidence="2" id="KW-0677">Repeat</keyword>